<dbReference type="eggNOG" id="COG0747">
    <property type="taxonomic scope" value="Bacteria"/>
</dbReference>
<dbReference type="Pfam" id="PF00496">
    <property type="entry name" value="SBP_bac_5"/>
    <property type="match status" value="1"/>
</dbReference>
<evidence type="ECO:0000256" key="3">
    <source>
        <dbReference type="ARBA" id="ARBA00022729"/>
    </source>
</evidence>
<dbReference type="Gene3D" id="3.10.105.10">
    <property type="entry name" value="Dipeptide-binding Protein, Domain 3"/>
    <property type="match status" value="1"/>
</dbReference>
<keyword evidence="2" id="KW-0813">Transport</keyword>
<dbReference type="AlphaFoldDB" id="A0A097IE55"/>
<dbReference type="PROSITE" id="PS51257">
    <property type="entry name" value="PROKAR_LIPOPROTEIN"/>
    <property type="match status" value="1"/>
</dbReference>
<dbReference type="Gene3D" id="3.40.190.10">
    <property type="entry name" value="Periplasmic binding protein-like II"/>
    <property type="match status" value="1"/>
</dbReference>
<dbReference type="InterPro" id="IPR030678">
    <property type="entry name" value="Peptide/Ni-bd"/>
</dbReference>
<dbReference type="RefSeq" id="WP_018021153.1">
    <property type="nucleotide sequence ID" value="NZ_AQUX01000002.1"/>
</dbReference>
<dbReference type="HOGENOM" id="CLU_017028_8_5_11"/>
<dbReference type="GO" id="GO:1904680">
    <property type="term" value="F:peptide transmembrane transporter activity"/>
    <property type="evidence" value="ECO:0007669"/>
    <property type="project" value="TreeGrafter"/>
</dbReference>
<dbReference type="CDD" id="cd08518">
    <property type="entry name" value="PBP2_NikA_DppA_OppA_like_19"/>
    <property type="match status" value="1"/>
</dbReference>
<dbReference type="GO" id="GO:0042597">
    <property type="term" value="C:periplasmic space"/>
    <property type="evidence" value="ECO:0007669"/>
    <property type="project" value="UniProtKB-ARBA"/>
</dbReference>
<dbReference type="InterPro" id="IPR000914">
    <property type="entry name" value="SBP_5_dom"/>
</dbReference>
<dbReference type="PIRSF" id="PIRSF002741">
    <property type="entry name" value="MppA"/>
    <property type="match status" value="1"/>
</dbReference>
<dbReference type="EMBL" id="CP006764">
    <property type="protein sequence ID" value="AIT60423.1"/>
    <property type="molecule type" value="Genomic_DNA"/>
</dbReference>
<protein>
    <recommendedName>
        <fullName evidence="5">Solute-binding protein family 5 domain-containing protein</fullName>
    </recommendedName>
</protein>
<dbReference type="GO" id="GO:0015833">
    <property type="term" value="P:peptide transport"/>
    <property type="evidence" value="ECO:0007669"/>
    <property type="project" value="TreeGrafter"/>
</dbReference>
<feature type="signal peptide" evidence="4">
    <location>
        <begin position="1"/>
        <end position="22"/>
    </location>
</feature>
<evidence type="ECO:0000313" key="6">
    <source>
        <dbReference type="EMBL" id="AIT60423.1"/>
    </source>
</evidence>
<dbReference type="GO" id="GO:0043190">
    <property type="term" value="C:ATP-binding cassette (ABC) transporter complex"/>
    <property type="evidence" value="ECO:0007669"/>
    <property type="project" value="InterPro"/>
</dbReference>
<keyword evidence="7" id="KW-1185">Reference proteome</keyword>
<dbReference type="KEGG" id="cdo:CDOO_03535"/>
<evidence type="ECO:0000259" key="5">
    <source>
        <dbReference type="Pfam" id="PF00496"/>
    </source>
</evidence>
<feature type="domain" description="Solute-binding protein family 5" evidence="5">
    <location>
        <begin position="80"/>
        <end position="422"/>
    </location>
</feature>
<dbReference type="PANTHER" id="PTHR30290:SF9">
    <property type="entry name" value="OLIGOPEPTIDE-BINDING PROTEIN APPA"/>
    <property type="match status" value="1"/>
</dbReference>
<dbReference type="OrthoDB" id="9046151at2"/>
<dbReference type="STRING" id="558173.CDOO_03535"/>
<reference evidence="6 7" key="1">
    <citation type="submission" date="2013-09" db="EMBL/GenBank/DDBJ databases">
        <title>Complete genome sequence of Corynebacterium doosanense CAU 212(T) (=DSM 45436(T)), isolated from activated sludge.</title>
        <authorList>
            <person name="Schaffert L."/>
            <person name="Albersmeier A."/>
            <person name="Kalinowski J."/>
            <person name="Ruckert C."/>
        </authorList>
    </citation>
    <scope>NUCLEOTIDE SEQUENCE [LARGE SCALE GENOMIC DNA]</scope>
    <source>
        <strain evidence="6 7">CAU 212</strain>
    </source>
</reference>
<comment type="similarity">
    <text evidence="1">Belongs to the bacterial solute-binding protein 5 family.</text>
</comment>
<evidence type="ECO:0000256" key="4">
    <source>
        <dbReference type="SAM" id="SignalP"/>
    </source>
</evidence>
<evidence type="ECO:0000313" key="7">
    <source>
        <dbReference type="Proteomes" id="UP000029914"/>
    </source>
</evidence>
<sequence>MVKLIPFLVATVLGLSALTACGTDTAPSASAGSSERAEDSLVLALSDFTEAEFDPRRGWGSHNEHYVTHSSLLRWDSNEQIVPDLASSYEHEGTTFTFTLNPGYTFSDGTPVTAKDVAFTYDMLKKDGVAFDLSNVESVTAQDEHTVVIELGIPDSTFLPLATQIGIVPADTYGDDYSADPVSSGPYHVVDFQRGEQVIMEANPYYPAELKYQKLTFLLSDTDAAIAATRAGDVDVTYVDAGMDLPEIDGMRIENYESVENLGLTLPTEQPGATSTTMDVDVKTGNKVTADPAIRRALNLGLDRQEIVDLVLGGDGVPSFSVSDGLPWHGPEITENLDEAKAILADAGWRDSNNDGIVDKDGVEAVIPLMYTTTDQARVDMAAAVTAQSEENLGIRFTPVPATWDGIYVDGKTSAIVFALGSLSPKEVLDSYHSHSRGIGYNNMPDYANPQVDALLDQARATPLEESTQLWADAQAAASDDAPYVWLMRRDHVYYVSDSLDLGDQPLHGHGHGLQIFQNVEQWR</sequence>
<gene>
    <name evidence="6" type="ORF">CDOO_03535</name>
</gene>
<dbReference type="PANTHER" id="PTHR30290">
    <property type="entry name" value="PERIPLASMIC BINDING COMPONENT OF ABC TRANSPORTER"/>
    <property type="match status" value="1"/>
</dbReference>
<name>A0A097IE55_9CORY</name>
<keyword evidence="3 4" id="KW-0732">Signal</keyword>
<proteinExistence type="inferred from homology"/>
<accession>A0A097IE55</accession>
<dbReference type="SUPFAM" id="SSF53850">
    <property type="entry name" value="Periplasmic binding protein-like II"/>
    <property type="match status" value="1"/>
</dbReference>
<organism evidence="6 7">
    <name type="scientific">Corynebacterium doosanense CAU 212 = DSM 45436</name>
    <dbReference type="NCBI Taxonomy" id="558173"/>
    <lineage>
        <taxon>Bacteria</taxon>
        <taxon>Bacillati</taxon>
        <taxon>Actinomycetota</taxon>
        <taxon>Actinomycetes</taxon>
        <taxon>Mycobacteriales</taxon>
        <taxon>Corynebacteriaceae</taxon>
        <taxon>Corynebacterium</taxon>
    </lineage>
</organism>
<dbReference type="Proteomes" id="UP000029914">
    <property type="component" value="Chromosome"/>
</dbReference>
<evidence type="ECO:0000256" key="2">
    <source>
        <dbReference type="ARBA" id="ARBA00022448"/>
    </source>
</evidence>
<dbReference type="InterPro" id="IPR039424">
    <property type="entry name" value="SBP_5"/>
</dbReference>
<evidence type="ECO:0000256" key="1">
    <source>
        <dbReference type="ARBA" id="ARBA00005695"/>
    </source>
</evidence>
<feature type="chain" id="PRO_5038357267" description="Solute-binding protein family 5 domain-containing protein" evidence="4">
    <location>
        <begin position="23"/>
        <end position="524"/>
    </location>
</feature>